<dbReference type="InterPro" id="IPR013216">
    <property type="entry name" value="Methyltransf_11"/>
</dbReference>
<dbReference type="HOGENOM" id="CLU_338565_0_0_7"/>
<dbReference type="AlphaFoldDB" id="F3YWJ3"/>
<proteinExistence type="predicted"/>
<dbReference type="InterPro" id="IPR029063">
    <property type="entry name" value="SAM-dependent_MTases_sf"/>
</dbReference>
<evidence type="ECO:0000313" key="2">
    <source>
        <dbReference type="EMBL" id="EGJ49379.1"/>
    </source>
</evidence>
<dbReference type="Pfam" id="PF08241">
    <property type="entry name" value="Methyltransf_11"/>
    <property type="match status" value="1"/>
</dbReference>
<gene>
    <name evidence="2" type="ORF">Desaf_1035</name>
</gene>
<dbReference type="eggNOG" id="COG4627">
    <property type="taxonomic scope" value="Bacteria"/>
</dbReference>
<dbReference type="RefSeq" id="WP_014259194.1">
    <property type="nucleotide sequence ID" value="NC_016629.1"/>
</dbReference>
<keyword evidence="3" id="KW-1185">Reference proteome</keyword>
<dbReference type="Proteomes" id="UP000007844">
    <property type="component" value="Chromosome"/>
</dbReference>
<dbReference type="STRING" id="690850.Desaf_1035"/>
<evidence type="ECO:0000259" key="1">
    <source>
        <dbReference type="Pfam" id="PF08241"/>
    </source>
</evidence>
<dbReference type="Gene3D" id="3.40.50.2000">
    <property type="entry name" value="Glycogen Phosphorylase B"/>
    <property type="match status" value="2"/>
</dbReference>
<keyword evidence="2" id="KW-0808">Transferase</keyword>
<organism evidence="2 3">
    <name type="scientific">Desulfocurvibacter africanus subsp. africanus str. Walvis Bay</name>
    <dbReference type="NCBI Taxonomy" id="690850"/>
    <lineage>
        <taxon>Bacteria</taxon>
        <taxon>Pseudomonadati</taxon>
        <taxon>Thermodesulfobacteriota</taxon>
        <taxon>Desulfovibrionia</taxon>
        <taxon>Desulfovibrionales</taxon>
        <taxon>Desulfovibrionaceae</taxon>
        <taxon>Desulfocurvibacter</taxon>
    </lineage>
</organism>
<dbReference type="PANTHER" id="PTHR12526">
    <property type="entry name" value="GLYCOSYLTRANSFERASE"/>
    <property type="match status" value="1"/>
</dbReference>
<evidence type="ECO:0000313" key="3">
    <source>
        <dbReference type="Proteomes" id="UP000007844"/>
    </source>
</evidence>
<dbReference type="SUPFAM" id="SSF53756">
    <property type="entry name" value="UDP-Glycosyltransferase/glycogen phosphorylase"/>
    <property type="match status" value="1"/>
</dbReference>
<reference evidence="2 3" key="1">
    <citation type="journal article" date="2011" name="J. Bacteriol.">
        <title>Genome sequence of the mercury-methylating and pleomorphic Desulfovibrio africanus Strain Walvis Bay.</title>
        <authorList>
            <person name="Brown S.D."/>
            <person name="Wall J.D."/>
            <person name="Kucken A.M."/>
            <person name="Gilmour C.C."/>
            <person name="Podar M."/>
            <person name="Brandt C.C."/>
            <person name="Teshima H."/>
            <person name="Detter J.C."/>
            <person name="Han C.S."/>
            <person name="Land M.L."/>
            <person name="Lucas S."/>
            <person name="Han J."/>
            <person name="Pennacchio L."/>
            <person name="Nolan M."/>
            <person name="Pitluck S."/>
            <person name="Woyke T."/>
            <person name="Goodwin L."/>
            <person name="Palumbo A.V."/>
            <person name="Elias D.A."/>
        </authorList>
    </citation>
    <scope>NUCLEOTIDE SEQUENCE [LARGE SCALE GENOMIC DNA]</scope>
    <source>
        <strain evidence="2 3">Walvis Bay</strain>
    </source>
</reference>
<accession>F3YWJ3</accession>
<name>F3YWJ3_DESAF</name>
<dbReference type="eggNOG" id="COG0297">
    <property type="taxonomic scope" value="Bacteria"/>
</dbReference>
<sequence>MVHKTLSQSVEKKLLNLGCGRRFHPDWINVDFQATGPGVIACDLNKGIPFPSASFDVVYHSHLLEHFPRRKAPGFLSECFRVLKPGGVLRVVVPDLEDIVRNYLQALEQAADSDPEGEDRHEWMTIELLDQLVRHEPGGQMLKHWKRVPMPAEEFVIERMGAEVRGGLAGLRRTPAVLDDTGGRQEPSALGAFRLSGEVHQWMYDRISLTRLLQDAGFVDVVRLGAGDSAISGFQGYGLDLEPDGSVRKPDSLFMEAVKPMPKRRRAPQTLRSKPLKVAHFALWGHGGAGIAAARLHDGLRATGVDSRMYVLSKQGDDPSIEVVPSRQGELLQKNGKIVSPSLARHSARWHAILARYPNRSQYLEAFTDILSDTRLASLKGFQEADIINLHWVGGIIDFEHEVEALASKPVVWTMHDMNPLTGGCHYSGGCERYALSCGSCPLLGSLEKCDASERIWAKKRATFDLLDLTCVTPSKWLGDCAGKSSLWQGRERHVIPYGLNTDVFKFGNQEALRKQLGIPSDSFLVFFGAESVANQRKGFMHSFNALCSLRERLGSEGIALSIVGHCPSDLAAALPFKAYQFGYVSSPEDMAKAYSLADVCILSSLEDNLPNVGIESLACGTPVVGFRIGGIPDIVTHMETGYLAEAGDVGGLCHGLVWALEQKRAGSPVRLHCRKRALEEFNLLKQAKAYTELYESILAEKKR</sequence>
<dbReference type="EMBL" id="CP003221">
    <property type="protein sequence ID" value="EGJ49379.1"/>
    <property type="molecule type" value="Genomic_DNA"/>
</dbReference>
<feature type="domain" description="Methyltransferase type 11" evidence="1">
    <location>
        <begin position="39"/>
        <end position="89"/>
    </location>
</feature>
<dbReference type="KEGG" id="daf:Desaf_1035"/>
<dbReference type="CDD" id="cd02440">
    <property type="entry name" value="AdoMet_MTases"/>
    <property type="match status" value="1"/>
</dbReference>
<dbReference type="GO" id="GO:0008757">
    <property type="term" value="F:S-adenosylmethionine-dependent methyltransferase activity"/>
    <property type="evidence" value="ECO:0007669"/>
    <property type="project" value="InterPro"/>
</dbReference>
<dbReference type="SUPFAM" id="SSF53335">
    <property type="entry name" value="S-adenosyl-L-methionine-dependent methyltransferases"/>
    <property type="match status" value="1"/>
</dbReference>
<protein>
    <submittedName>
        <fullName evidence="2">Glycosyl transferase group 1</fullName>
    </submittedName>
</protein>
<dbReference type="Gene3D" id="3.40.50.150">
    <property type="entry name" value="Vaccinia Virus protein VP39"/>
    <property type="match status" value="1"/>
</dbReference>
<dbReference type="Pfam" id="PF13692">
    <property type="entry name" value="Glyco_trans_1_4"/>
    <property type="match status" value="1"/>
</dbReference>